<dbReference type="GO" id="GO:0005634">
    <property type="term" value="C:nucleus"/>
    <property type="evidence" value="ECO:0007669"/>
    <property type="project" value="UniProtKB-ARBA"/>
</dbReference>
<keyword evidence="7 13" id="KW-0274">FAD</keyword>
<evidence type="ECO:0000256" key="10">
    <source>
        <dbReference type="ARBA" id="ARBA00052174"/>
    </source>
</evidence>
<evidence type="ECO:0000256" key="13">
    <source>
        <dbReference type="HAMAP-Rule" id="MF_03178"/>
    </source>
</evidence>
<name>F6TDZ5_CIOIN</name>
<dbReference type="PRINTS" id="PR00371">
    <property type="entry name" value="FPNCR"/>
</dbReference>
<evidence type="ECO:0000256" key="6">
    <source>
        <dbReference type="ARBA" id="ARBA00022643"/>
    </source>
</evidence>
<dbReference type="FunCoup" id="F6TDZ5">
    <property type="interactions" value="134"/>
</dbReference>
<evidence type="ECO:0000256" key="11">
    <source>
        <dbReference type="ARBA" id="ARBA00059862"/>
    </source>
</evidence>
<evidence type="ECO:0000313" key="16">
    <source>
        <dbReference type="Ensembl" id="ENSCINP00000013654.3"/>
    </source>
</evidence>
<dbReference type="SUPFAM" id="SSF63380">
    <property type="entry name" value="Riboflavin synthase domain-like"/>
    <property type="match status" value="1"/>
</dbReference>
<dbReference type="EMBL" id="EAAA01002846">
    <property type="status" value="NOT_ANNOTATED_CDS"/>
    <property type="molecule type" value="Genomic_DNA"/>
</dbReference>
<dbReference type="GO" id="GO:0016226">
    <property type="term" value="P:iron-sulfur cluster assembly"/>
    <property type="evidence" value="ECO:0007669"/>
    <property type="project" value="UniProtKB-UniRule"/>
</dbReference>
<feature type="binding site" evidence="13">
    <location>
        <position position="363"/>
    </location>
    <ligand>
        <name>FAD</name>
        <dbReference type="ChEBI" id="CHEBI:57692"/>
    </ligand>
</feature>
<dbReference type="PROSITE" id="PS50902">
    <property type="entry name" value="FLAVODOXIN_LIKE"/>
    <property type="match status" value="1"/>
</dbReference>
<dbReference type="HAMAP" id="MF_03178">
    <property type="entry name" value="NDOR1"/>
    <property type="match status" value="1"/>
</dbReference>
<comment type="subunit">
    <text evidence="12">Interacts with CIAPIN1; as part of the cytosolic iron-sulfur (Fe-S) protein assembly (CIA) machinery. Interacts with DCPS.</text>
</comment>
<feature type="binding site" evidence="13">
    <location>
        <begin position="15"/>
        <end position="20"/>
    </location>
    <ligand>
        <name>FMN</name>
        <dbReference type="ChEBI" id="CHEBI:58210"/>
    </ligand>
</feature>
<evidence type="ECO:0000256" key="12">
    <source>
        <dbReference type="ARBA" id="ARBA00063044"/>
    </source>
</evidence>
<dbReference type="InterPro" id="IPR017927">
    <property type="entry name" value="FAD-bd_FR_type"/>
</dbReference>
<dbReference type="FunFam" id="1.20.990.10:FF:000008">
    <property type="entry name" value="NADPH-dependent diflavin oxidoreductase 1"/>
    <property type="match status" value="1"/>
</dbReference>
<feature type="binding site" evidence="13">
    <location>
        <begin position="525"/>
        <end position="529"/>
    </location>
    <ligand>
        <name>NADP(+)</name>
        <dbReference type="ChEBI" id="CHEBI:58349"/>
    </ligand>
</feature>
<evidence type="ECO:0000256" key="3">
    <source>
        <dbReference type="ARBA" id="ARBA00004496"/>
    </source>
</evidence>
<dbReference type="GO" id="GO:0016651">
    <property type="term" value="F:oxidoreductase activity, acting on NAD(P)H"/>
    <property type="evidence" value="ECO:0007669"/>
    <property type="project" value="UniProtKB-UniRule"/>
</dbReference>
<dbReference type="GO" id="GO:0016491">
    <property type="term" value="F:oxidoreductase activity"/>
    <property type="evidence" value="ECO:0000318"/>
    <property type="project" value="GO_Central"/>
</dbReference>
<feature type="domain" description="FAD-binding FR-type" evidence="15">
    <location>
        <begin position="214"/>
        <end position="456"/>
    </location>
</feature>
<comment type="catalytic activity">
    <reaction evidence="10">
        <text>2 oxidized [2Fe-2S]-[protein] + NADPH = 2 reduced [2Fe-2S]-[protein] + NADP(+) + H(+)</text>
        <dbReference type="Rhea" id="RHEA:67716"/>
        <dbReference type="Rhea" id="RHEA-COMP:17327"/>
        <dbReference type="Rhea" id="RHEA-COMP:17328"/>
        <dbReference type="ChEBI" id="CHEBI:15378"/>
        <dbReference type="ChEBI" id="CHEBI:33737"/>
        <dbReference type="ChEBI" id="CHEBI:33738"/>
        <dbReference type="ChEBI" id="CHEBI:57783"/>
        <dbReference type="ChEBI" id="CHEBI:58349"/>
    </reaction>
    <physiologicalReaction direction="left-to-right" evidence="10">
        <dbReference type="Rhea" id="RHEA:67717"/>
    </physiologicalReaction>
</comment>
<evidence type="ECO:0000259" key="15">
    <source>
        <dbReference type="PROSITE" id="PS51384"/>
    </source>
</evidence>
<keyword evidence="6 13" id="KW-0288">FMN</keyword>
<feature type="binding site" evidence="13">
    <location>
        <begin position="429"/>
        <end position="432"/>
    </location>
    <ligand>
        <name>FAD</name>
        <dbReference type="ChEBI" id="CHEBI:57692"/>
    </ligand>
</feature>
<evidence type="ECO:0000256" key="7">
    <source>
        <dbReference type="ARBA" id="ARBA00022827"/>
    </source>
</evidence>
<feature type="binding site" evidence="13">
    <location>
        <begin position="395"/>
        <end position="398"/>
    </location>
    <ligand>
        <name>FAD</name>
        <dbReference type="ChEBI" id="CHEBI:57692"/>
    </ligand>
</feature>
<dbReference type="GO" id="GO:0005829">
    <property type="term" value="C:cytosol"/>
    <property type="evidence" value="ECO:0000318"/>
    <property type="project" value="GO_Central"/>
</dbReference>
<feature type="binding site" evidence="13">
    <location>
        <begin position="100"/>
        <end position="109"/>
    </location>
    <ligand>
        <name>FMN</name>
        <dbReference type="ChEBI" id="CHEBI:58210"/>
    </ligand>
</feature>
<keyword evidence="17" id="KW-1185">Reference proteome</keyword>
<proteinExistence type="inferred from homology"/>
<organism evidence="16 17">
    <name type="scientific">Ciona intestinalis</name>
    <name type="common">Transparent sea squirt</name>
    <name type="synonym">Ascidia intestinalis</name>
    <dbReference type="NCBI Taxonomy" id="7719"/>
    <lineage>
        <taxon>Eukaryota</taxon>
        <taxon>Metazoa</taxon>
        <taxon>Chordata</taxon>
        <taxon>Tunicata</taxon>
        <taxon>Ascidiacea</taxon>
        <taxon>Phlebobranchia</taxon>
        <taxon>Cionidae</taxon>
        <taxon>Ciona</taxon>
    </lineage>
</organism>
<dbReference type="InterPro" id="IPR017938">
    <property type="entry name" value="Riboflavin_synthase-like_b-brl"/>
</dbReference>
<dbReference type="Proteomes" id="UP000008144">
    <property type="component" value="Chromosome 9"/>
</dbReference>
<dbReference type="GO" id="GO:0160246">
    <property type="term" value="F:NADPH-iron-sulfur [2Fe-2S] protein oxidoreductase activity"/>
    <property type="evidence" value="ECO:0007669"/>
    <property type="project" value="InterPro"/>
</dbReference>
<dbReference type="Gene3D" id="1.20.990.10">
    <property type="entry name" value="NADPH-cytochrome p450 Reductase, Chain A, domain 3"/>
    <property type="match status" value="1"/>
</dbReference>
<feature type="domain" description="Flavodoxin-like" evidence="14">
    <location>
        <begin position="9"/>
        <end position="153"/>
    </location>
</feature>
<comment type="similarity">
    <text evidence="13">In the C-terminal section; belongs to the flavoprotein pyridine nucleotide cytochrome reductase family.</text>
</comment>
<protein>
    <recommendedName>
        <fullName evidence="13">NADPH-dependent diflavin oxidoreductase 1</fullName>
        <ecNumber evidence="13">1.18.1.-</ecNumber>
    </recommendedName>
    <alternativeName>
        <fullName evidence="13">NADPH-dependent FMN and FAD-containing oxidoreductase</fullName>
    </alternativeName>
</protein>
<dbReference type="Pfam" id="PF00258">
    <property type="entry name" value="Flavodoxin_1"/>
    <property type="match status" value="1"/>
</dbReference>
<dbReference type="InParanoid" id="F6TDZ5"/>
<dbReference type="SUPFAM" id="SSF52218">
    <property type="entry name" value="Flavoproteins"/>
    <property type="match status" value="1"/>
</dbReference>
<keyword evidence="9 13" id="KW-0560">Oxidoreductase</keyword>
<dbReference type="AlphaFoldDB" id="F6TDZ5"/>
<dbReference type="Ensembl" id="ENSCINT00000013654.3">
    <property type="protein sequence ID" value="ENSCINP00000013654.3"/>
    <property type="gene ID" value="ENSCING00000006660.3"/>
</dbReference>
<accession>F6TDZ5</accession>
<comment type="subcellular location">
    <subcellularLocation>
        <location evidence="3 13">Cytoplasm</location>
    </subcellularLocation>
</comment>
<comment type="cofactor">
    <cofactor evidence="2 13">
        <name>FAD</name>
        <dbReference type="ChEBI" id="CHEBI:57692"/>
    </cofactor>
</comment>
<dbReference type="InterPro" id="IPR029039">
    <property type="entry name" value="Flavoprotein-like_sf"/>
</dbReference>
<dbReference type="FunFam" id="3.40.50.80:FF:000030">
    <property type="entry name" value="NADPH-dependent diflavin oxidoreductase 1"/>
    <property type="match status" value="1"/>
</dbReference>
<dbReference type="OMA" id="DIMSIPR"/>
<dbReference type="InterPro" id="IPR039261">
    <property type="entry name" value="FNR_nucleotide-bd"/>
</dbReference>
<feature type="binding site" evidence="13">
    <location>
        <position position="135"/>
    </location>
    <ligand>
        <name>FMN</name>
        <dbReference type="ChEBI" id="CHEBI:58210"/>
    </ligand>
</feature>
<dbReference type="InterPro" id="IPR023173">
    <property type="entry name" value="NADPH_Cyt_P450_Rdtase_alpha"/>
</dbReference>
<comment type="cofactor">
    <cofactor evidence="1 13">
        <name>FMN</name>
        <dbReference type="ChEBI" id="CHEBI:58210"/>
    </cofactor>
</comment>
<reference evidence="16" key="4">
    <citation type="submission" date="2025-09" db="UniProtKB">
        <authorList>
            <consortium name="Ensembl"/>
        </authorList>
    </citation>
    <scope>IDENTIFICATION</scope>
</reference>
<evidence type="ECO:0000256" key="9">
    <source>
        <dbReference type="ARBA" id="ARBA00023002"/>
    </source>
</evidence>
<feature type="binding site" evidence="13">
    <location>
        <position position="562"/>
    </location>
    <ligand>
        <name>NADP(+)</name>
        <dbReference type="ChEBI" id="CHEBI:58349"/>
    </ligand>
</feature>
<comment type="similarity">
    <text evidence="13">Belongs to the NADPH-dependent diflavin oxidoreductase NDOR1 family.</text>
</comment>
<comment type="similarity">
    <text evidence="13">In the N-terminal section; belongs to the flavodoxin family.</text>
</comment>
<dbReference type="Gene3D" id="3.40.50.360">
    <property type="match status" value="1"/>
</dbReference>
<gene>
    <name evidence="16" type="primary">LOC100179351</name>
</gene>
<evidence type="ECO:0000256" key="8">
    <source>
        <dbReference type="ARBA" id="ARBA00022857"/>
    </source>
</evidence>
<evidence type="ECO:0000256" key="4">
    <source>
        <dbReference type="ARBA" id="ARBA00022490"/>
    </source>
</evidence>
<dbReference type="Gene3D" id="2.40.30.10">
    <property type="entry name" value="Translation factors"/>
    <property type="match status" value="1"/>
</dbReference>
<reference evidence="17" key="1">
    <citation type="journal article" date="2002" name="Science">
        <title>The draft genome of Ciona intestinalis: insights into chordate and vertebrate origins.</title>
        <authorList>
            <person name="Dehal P."/>
            <person name="Satou Y."/>
            <person name="Campbell R.K."/>
            <person name="Chapman J."/>
            <person name="Degnan B."/>
            <person name="De Tomaso A."/>
            <person name="Davidson B."/>
            <person name="Di Gregorio A."/>
            <person name="Gelpke M."/>
            <person name="Goodstein D.M."/>
            <person name="Harafuji N."/>
            <person name="Hastings K.E."/>
            <person name="Ho I."/>
            <person name="Hotta K."/>
            <person name="Huang W."/>
            <person name="Kawashima T."/>
            <person name="Lemaire P."/>
            <person name="Martinez D."/>
            <person name="Meinertzhagen I.A."/>
            <person name="Necula S."/>
            <person name="Nonaka M."/>
            <person name="Putnam N."/>
            <person name="Rash S."/>
            <person name="Saiga H."/>
            <person name="Satake M."/>
            <person name="Terry A."/>
            <person name="Yamada L."/>
            <person name="Wang H.G."/>
            <person name="Awazu S."/>
            <person name="Azumi K."/>
            <person name="Boore J."/>
            <person name="Branno M."/>
            <person name="Chin-Bow S."/>
            <person name="DeSantis R."/>
            <person name="Doyle S."/>
            <person name="Francino P."/>
            <person name="Keys D.N."/>
            <person name="Haga S."/>
            <person name="Hayashi H."/>
            <person name="Hino K."/>
            <person name="Imai K.S."/>
            <person name="Inaba K."/>
            <person name="Kano S."/>
            <person name="Kobayashi K."/>
            <person name="Kobayashi M."/>
            <person name="Lee B.I."/>
            <person name="Makabe K.W."/>
            <person name="Manohar C."/>
            <person name="Matassi G."/>
            <person name="Medina M."/>
            <person name="Mochizuki Y."/>
            <person name="Mount S."/>
            <person name="Morishita T."/>
            <person name="Miura S."/>
            <person name="Nakayama A."/>
            <person name="Nishizaka S."/>
            <person name="Nomoto H."/>
            <person name="Ohta F."/>
            <person name="Oishi K."/>
            <person name="Rigoutsos I."/>
            <person name="Sano M."/>
            <person name="Sasaki A."/>
            <person name="Sasakura Y."/>
            <person name="Shoguchi E."/>
            <person name="Shin-i T."/>
            <person name="Spagnuolo A."/>
            <person name="Stainier D."/>
            <person name="Suzuki M.M."/>
            <person name="Tassy O."/>
            <person name="Takatori N."/>
            <person name="Tokuoka M."/>
            <person name="Yagi K."/>
            <person name="Yoshizaki F."/>
            <person name="Wada S."/>
            <person name="Zhang C."/>
            <person name="Hyatt P.D."/>
            <person name="Larimer F."/>
            <person name="Detter C."/>
            <person name="Doggett N."/>
            <person name="Glavina T."/>
            <person name="Hawkins T."/>
            <person name="Richardson P."/>
            <person name="Lucas S."/>
            <person name="Kohara Y."/>
            <person name="Levine M."/>
            <person name="Satoh N."/>
            <person name="Rokhsar D.S."/>
        </authorList>
    </citation>
    <scope>NUCLEOTIDE SEQUENCE [LARGE SCALE GENOMIC DNA]</scope>
</reference>
<dbReference type="PANTHER" id="PTHR19384:SF10">
    <property type="entry name" value="NADPH-DEPENDENT DIFLAVIN OXIDOREDUCTASE 1"/>
    <property type="match status" value="1"/>
</dbReference>
<dbReference type="InterPro" id="IPR001094">
    <property type="entry name" value="Flavdoxin-like"/>
</dbReference>
<dbReference type="HOGENOM" id="CLU_001570_17_6_1"/>
<evidence type="ECO:0000256" key="2">
    <source>
        <dbReference type="ARBA" id="ARBA00001974"/>
    </source>
</evidence>
<keyword evidence="5 13" id="KW-0285">Flavoprotein</keyword>
<dbReference type="PANTHER" id="PTHR19384">
    <property type="entry name" value="NITRIC OXIDE SYNTHASE-RELATED"/>
    <property type="match status" value="1"/>
</dbReference>
<dbReference type="Gene3D" id="3.40.50.80">
    <property type="entry name" value="Nucleotide-binding domain of ferredoxin-NADP reductase (FNR) module"/>
    <property type="match status" value="1"/>
</dbReference>
<evidence type="ECO:0000256" key="5">
    <source>
        <dbReference type="ARBA" id="ARBA00022630"/>
    </source>
</evidence>
<feature type="binding site" evidence="13">
    <location>
        <position position="468"/>
    </location>
    <ligand>
        <name>NADP(+)</name>
        <dbReference type="ChEBI" id="CHEBI:58349"/>
    </ligand>
</feature>
<dbReference type="PRINTS" id="PR00369">
    <property type="entry name" value="FLAVODOXIN"/>
</dbReference>
<comment type="function">
    <text evidence="13">NADPH-dependent reductase which is a central component of the cytosolic iron-sulfur (Fe-S) protein assembly (CIA) machinery. Transfers electrons from NADPH via its FAD and FMN prosthetic groups to the [2Fe-2S] cluster of the anamorsin/DRE2 homolog, another key component of the CIA machinery. In turn, this reduced cluster provides electrons for assembly of cytosolic iron-sulfur cluster proteins.</text>
</comment>
<dbReference type="InterPro" id="IPR001433">
    <property type="entry name" value="OxRdtase_FAD/NAD-bd"/>
</dbReference>
<keyword evidence="4 13" id="KW-0963">Cytoplasm</keyword>
<dbReference type="InterPro" id="IPR001709">
    <property type="entry name" value="Flavoprot_Pyr_Nucl_cyt_Rdtase"/>
</dbReference>
<keyword evidence="8 13" id="KW-0521">NADP</keyword>
<feature type="binding site" evidence="13">
    <location>
        <position position="600"/>
    </location>
    <ligand>
        <name>FAD</name>
        <dbReference type="ChEBI" id="CHEBI:57692"/>
    </ligand>
</feature>
<dbReference type="Pfam" id="PF00175">
    <property type="entry name" value="NAD_binding_1"/>
    <property type="match status" value="1"/>
</dbReference>
<dbReference type="EC" id="1.18.1.-" evidence="13"/>
<dbReference type="GO" id="GO:0050660">
    <property type="term" value="F:flavin adenine dinucleotide binding"/>
    <property type="evidence" value="ECO:0000318"/>
    <property type="project" value="GO_Central"/>
</dbReference>
<reference evidence="16" key="3">
    <citation type="submission" date="2025-08" db="UniProtKB">
        <authorList>
            <consortium name="Ensembl"/>
        </authorList>
    </citation>
    <scope>IDENTIFICATION</scope>
</reference>
<comment type="function">
    <text evidence="11">NADPH-dependent reductase which is a central component of the cytosolic iron-sulfur (Fe-S) protein assembly (CIA) machinery. Transfers electrons from NADPH via its FAD and FMN prosthetic groups to the [2Fe-2S] cluster of CIAPIN1, another key component of the CIA machinery. In turn, this reduced cluster provides electrons for assembly of cytosolic iron-sulfur cluster proteins. It can also reduce the [2Fe-2S] cluster of CISD1 and activate this protein implicated in Fe/S cluster repair. In vitro can fully activate methionine synthase/MTR in the presence of soluble cytochrome b5/CYB5A.</text>
</comment>
<dbReference type="Pfam" id="PF00667">
    <property type="entry name" value="FAD_binding_1"/>
    <property type="match status" value="1"/>
</dbReference>
<dbReference type="STRING" id="7719.ENSCINP00000013654"/>
<feature type="binding site" evidence="13">
    <location>
        <begin position="519"/>
        <end position="520"/>
    </location>
    <ligand>
        <name>NADP(+)</name>
        <dbReference type="ChEBI" id="CHEBI:58349"/>
    </ligand>
</feature>
<dbReference type="FunFam" id="3.40.50.360:FF:000015">
    <property type="entry name" value="NADPH-dependent diflavin oxidoreductase 1"/>
    <property type="match status" value="1"/>
</dbReference>
<dbReference type="GeneTree" id="ENSGT00930000151050"/>
<sequence>MNDHVRHRVVVLYGSQTGTAEEVTSRLLMQSRGSVFKCVASAMDDYPIQDLVNEDLVLFVCSTTGQGEPPDNMKLFWKFIMRKNLPNTCLSGIRFGVLGLGDSSYAKYNFVAKKLFRRIQNLGGKSLLTIGLADDQHEWGCDVAIDDWSRNMWQILNSIHPTKDGFLNPIESSLPPPRFRVTMDDTNMEGEDIVKSMVEIGCYTTGHNVSPSKKQPYYASVISNKRVTAADHFQETRLISLNVSPVVDHMKYDPGDVIMIQPSNLSQDVNALLDILPFKPDSLLTFHSLDDEIDASTNIPNKGTTLREIVTKYLDFMSVPRNRRSFFQLLSHISCDEMEKEKLTELGSPEGTDERYSYANRPRRTILEVLQDFHLTAALIPLERIFDIFPIIRPRAFSIASSPTRHQGEIHVLVAVVKYKTRLQAPRKGLCSSWLASLNTGDLVPIWLKRGGIRFPSKQHCILIGPGTGIAPFRSAAHERTSNGDSGCTVFFGCRNFSSDFYFRDEWKDLNVDLHVACSRDQEEKIYVQDHIKEEGEKLFRLIWEDDASVFVAGNSKNMPDDVKSTFLQIFQTYGKMTSQEAEDYYVTMQSKKRYQQETWS</sequence>
<dbReference type="InterPro" id="IPR003097">
    <property type="entry name" value="CysJ-like_FAD-binding"/>
</dbReference>
<evidence type="ECO:0000256" key="1">
    <source>
        <dbReference type="ARBA" id="ARBA00001917"/>
    </source>
</evidence>
<dbReference type="PROSITE" id="PS51384">
    <property type="entry name" value="FAD_FR"/>
    <property type="match status" value="1"/>
</dbReference>
<dbReference type="GO" id="GO:0050661">
    <property type="term" value="F:NADP binding"/>
    <property type="evidence" value="ECO:0007669"/>
    <property type="project" value="UniProtKB-UniRule"/>
</dbReference>
<dbReference type="GO" id="GO:0010181">
    <property type="term" value="F:FMN binding"/>
    <property type="evidence" value="ECO:0000318"/>
    <property type="project" value="GO_Central"/>
</dbReference>
<dbReference type="InterPro" id="IPR028879">
    <property type="entry name" value="NDOR1"/>
</dbReference>
<dbReference type="InterPro" id="IPR008254">
    <property type="entry name" value="Flavodoxin/NO_synth"/>
</dbReference>
<evidence type="ECO:0000259" key="14">
    <source>
        <dbReference type="PROSITE" id="PS50902"/>
    </source>
</evidence>
<dbReference type="SUPFAM" id="SSF52343">
    <property type="entry name" value="Ferredoxin reductase-like, C-terminal NADP-linked domain"/>
    <property type="match status" value="1"/>
</dbReference>
<evidence type="ECO:0000313" key="17">
    <source>
        <dbReference type="Proteomes" id="UP000008144"/>
    </source>
</evidence>
<reference evidence="16" key="2">
    <citation type="journal article" date="2008" name="Genome Biol.">
        <title>Improved genome assembly and evidence-based global gene model set for the chordate Ciona intestinalis: new insight into intron and operon populations.</title>
        <authorList>
            <person name="Satou Y."/>
            <person name="Mineta K."/>
            <person name="Ogasawara M."/>
            <person name="Sasakura Y."/>
            <person name="Shoguchi E."/>
            <person name="Ueno K."/>
            <person name="Yamada L."/>
            <person name="Matsumoto J."/>
            <person name="Wasserscheid J."/>
            <person name="Dewar K."/>
            <person name="Wiley G.B."/>
            <person name="Macmil S.L."/>
            <person name="Roe B.A."/>
            <person name="Zeller R.W."/>
            <person name="Hastings K.E."/>
            <person name="Lemaire P."/>
            <person name="Lindquist E."/>
            <person name="Endo T."/>
            <person name="Hotta K."/>
            <person name="Inaba K."/>
        </authorList>
    </citation>
    <scope>NUCLEOTIDE SEQUENCE [LARGE SCALE GENOMIC DNA]</scope>
    <source>
        <strain evidence="16">wild type</strain>
    </source>
</reference>
<feature type="binding site" evidence="13">
    <location>
        <begin position="62"/>
        <end position="65"/>
    </location>
    <ligand>
        <name>FMN</name>
        <dbReference type="ChEBI" id="CHEBI:58210"/>
    </ligand>
</feature>